<evidence type="ECO:0000256" key="11">
    <source>
        <dbReference type="ARBA" id="ARBA00023146"/>
    </source>
</evidence>
<organism evidence="13">
    <name type="scientific">mine drainage metagenome</name>
    <dbReference type="NCBI Taxonomy" id="410659"/>
    <lineage>
        <taxon>unclassified sequences</taxon>
        <taxon>metagenomes</taxon>
        <taxon>ecological metagenomes</taxon>
    </lineage>
</organism>
<feature type="non-terminal residue" evidence="13">
    <location>
        <position position="1"/>
    </location>
</feature>
<dbReference type="GO" id="GO:0046872">
    <property type="term" value="F:metal ion binding"/>
    <property type="evidence" value="ECO:0007669"/>
    <property type="project" value="UniProtKB-KW"/>
</dbReference>
<keyword evidence="6" id="KW-0479">Metal-binding</keyword>
<dbReference type="PANTHER" id="PTHR11538">
    <property type="entry name" value="PHENYLALANYL-TRNA SYNTHETASE"/>
    <property type="match status" value="1"/>
</dbReference>
<comment type="subcellular location">
    <subcellularLocation>
        <location evidence="1">Cytoplasm</location>
    </subcellularLocation>
</comment>
<dbReference type="GO" id="GO:0005737">
    <property type="term" value="C:cytoplasm"/>
    <property type="evidence" value="ECO:0007669"/>
    <property type="project" value="UniProtKB-SubCell"/>
</dbReference>
<dbReference type="EMBL" id="AUZY01000372">
    <property type="protein sequence ID" value="EQD78876.1"/>
    <property type="molecule type" value="Genomic_DNA"/>
</dbReference>
<keyword evidence="9" id="KW-0460">Magnesium</keyword>
<keyword evidence="4" id="KW-0963">Cytoplasm</keyword>
<dbReference type="SUPFAM" id="SSF55681">
    <property type="entry name" value="Class II aaRS and biotin synthetases"/>
    <property type="match status" value="1"/>
</dbReference>
<name>T1C074_9ZZZZ</name>
<evidence type="ECO:0000256" key="9">
    <source>
        <dbReference type="ARBA" id="ARBA00022842"/>
    </source>
</evidence>
<feature type="domain" description="Aminoacyl-transfer RNA synthetases class-II family profile" evidence="12">
    <location>
        <begin position="43"/>
        <end position="219"/>
    </location>
</feature>
<comment type="similarity">
    <text evidence="2">Belongs to the class-II aminoacyl-tRNA synthetase family. Phe-tRNA synthetase alpha subunit type 2 subfamily.</text>
</comment>
<dbReference type="GO" id="GO:0005524">
    <property type="term" value="F:ATP binding"/>
    <property type="evidence" value="ECO:0007669"/>
    <property type="project" value="UniProtKB-KW"/>
</dbReference>
<dbReference type="NCBIfam" id="NF003210">
    <property type="entry name" value="PRK04172.1"/>
    <property type="match status" value="1"/>
</dbReference>
<dbReference type="InterPro" id="IPR002319">
    <property type="entry name" value="Phenylalanyl-tRNA_Synthase"/>
</dbReference>
<proteinExistence type="inferred from homology"/>
<evidence type="ECO:0000256" key="2">
    <source>
        <dbReference type="ARBA" id="ARBA00006703"/>
    </source>
</evidence>
<dbReference type="Gene3D" id="3.30.930.10">
    <property type="entry name" value="Bira Bifunctional Protein, Domain 2"/>
    <property type="match status" value="1"/>
</dbReference>
<keyword evidence="10" id="KW-0648">Protein biosynthesis</keyword>
<dbReference type="GO" id="GO:0000049">
    <property type="term" value="F:tRNA binding"/>
    <property type="evidence" value="ECO:0007669"/>
    <property type="project" value="InterPro"/>
</dbReference>
<reference evidence="13" key="1">
    <citation type="submission" date="2013-08" db="EMBL/GenBank/DDBJ databases">
        <authorList>
            <person name="Mendez C."/>
            <person name="Richter M."/>
            <person name="Ferrer M."/>
            <person name="Sanchez J."/>
        </authorList>
    </citation>
    <scope>NUCLEOTIDE SEQUENCE</scope>
</reference>
<protein>
    <recommendedName>
        <fullName evidence="3">phenylalanine--tRNA ligase</fullName>
        <ecNumber evidence="3">6.1.1.20</ecNumber>
    </recommendedName>
</protein>
<evidence type="ECO:0000256" key="8">
    <source>
        <dbReference type="ARBA" id="ARBA00022840"/>
    </source>
</evidence>
<keyword evidence="5" id="KW-0436">Ligase</keyword>
<evidence type="ECO:0000256" key="1">
    <source>
        <dbReference type="ARBA" id="ARBA00004496"/>
    </source>
</evidence>
<dbReference type="PROSITE" id="PS50862">
    <property type="entry name" value="AA_TRNA_LIGASE_II"/>
    <property type="match status" value="1"/>
</dbReference>
<accession>T1C074</accession>
<dbReference type="PANTHER" id="PTHR11538:SF40">
    <property type="entry name" value="PHENYLALANINE--TRNA LIGASE ALPHA SUBUNIT"/>
    <property type="match status" value="1"/>
</dbReference>
<reference evidence="13" key="2">
    <citation type="journal article" date="2014" name="ISME J.">
        <title>Microbial stratification in low pH oxic and suboxic macroscopic growths along an acid mine drainage.</title>
        <authorList>
            <person name="Mendez-Garcia C."/>
            <person name="Mesa V."/>
            <person name="Sprenger R.R."/>
            <person name="Richter M."/>
            <person name="Diez M.S."/>
            <person name="Solano J."/>
            <person name="Bargiela R."/>
            <person name="Golyshina O.V."/>
            <person name="Manteca A."/>
            <person name="Ramos J.L."/>
            <person name="Gallego J.R."/>
            <person name="Llorente I."/>
            <person name="Martins Dos Santos V.A."/>
            <person name="Jensen O.N."/>
            <person name="Pelaez A.I."/>
            <person name="Sanchez J."/>
            <person name="Ferrer M."/>
        </authorList>
    </citation>
    <scope>NUCLEOTIDE SEQUENCE</scope>
</reference>
<dbReference type="EC" id="6.1.1.20" evidence="3"/>
<evidence type="ECO:0000256" key="5">
    <source>
        <dbReference type="ARBA" id="ARBA00022598"/>
    </source>
</evidence>
<comment type="caution">
    <text evidence="13">The sequence shown here is derived from an EMBL/GenBank/DDBJ whole genome shotgun (WGS) entry which is preliminary data.</text>
</comment>
<dbReference type="InterPro" id="IPR006195">
    <property type="entry name" value="aa-tRNA-synth_II"/>
</dbReference>
<keyword evidence="11 13" id="KW-0030">Aminoacyl-tRNA synthetase</keyword>
<dbReference type="GO" id="GO:0004826">
    <property type="term" value="F:phenylalanine-tRNA ligase activity"/>
    <property type="evidence" value="ECO:0007669"/>
    <property type="project" value="UniProtKB-EC"/>
</dbReference>
<evidence type="ECO:0000256" key="7">
    <source>
        <dbReference type="ARBA" id="ARBA00022741"/>
    </source>
</evidence>
<keyword evidence="8" id="KW-0067">ATP-binding</keyword>
<evidence type="ECO:0000256" key="3">
    <source>
        <dbReference type="ARBA" id="ARBA00012814"/>
    </source>
</evidence>
<dbReference type="InterPro" id="IPR045864">
    <property type="entry name" value="aa-tRNA-synth_II/BPL/LPL"/>
</dbReference>
<sequence length="242" mass="28315">GFTEMRGHYVEYTGWNMDALFIPQDHPARDLQDTFYLESKFKPEFEHPEILDIVSRSHERGVRSYNGWGYKFNLKEAQRLVLRTHTTVSTIRSLYENHEPPVAIFSVEKVFRHESVDWRHLAELHQVEGAVYAKDANLSTLKGLMRHFYHELGFDDLEFIPSYYPYTEPSMDVVATLDEKEIELGGSGIFRPEVTIPVGLKYPVIAWGLGLERLAMILYGLKDIREIYNSDIDWLRNFQVRI</sequence>
<evidence type="ECO:0000256" key="10">
    <source>
        <dbReference type="ARBA" id="ARBA00022917"/>
    </source>
</evidence>
<dbReference type="AlphaFoldDB" id="T1C074"/>
<dbReference type="NCBIfam" id="TIGR00468">
    <property type="entry name" value="pheS"/>
    <property type="match status" value="1"/>
</dbReference>
<evidence type="ECO:0000256" key="4">
    <source>
        <dbReference type="ARBA" id="ARBA00022490"/>
    </source>
</evidence>
<gene>
    <name evidence="13" type="ORF">B1B_00487</name>
</gene>
<dbReference type="GO" id="GO:0006432">
    <property type="term" value="P:phenylalanyl-tRNA aminoacylation"/>
    <property type="evidence" value="ECO:0007669"/>
    <property type="project" value="InterPro"/>
</dbReference>
<evidence type="ECO:0000256" key="6">
    <source>
        <dbReference type="ARBA" id="ARBA00022723"/>
    </source>
</evidence>
<evidence type="ECO:0000313" key="13">
    <source>
        <dbReference type="EMBL" id="EQD78876.1"/>
    </source>
</evidence>
<dbReference type="Pfam" id="PF01409">
    <property type="entry name" value="tRNA-synt_2d"/>
    <property type="match status" value="1"/>
</dbReference>
<keyword evidence="7" id="KW-0547">Nucleotide-binding</keyword>
<evidence type="ECO:0000259" key="12">
    <source>
        <dbReference type="PROSITE" id="PS50862"/>
    </source>
</evidence>
<dbReference type="InterPro" id="IPR004529">
    <property type="entry name" value="Phe-tRNA-synth_IIc_asu"/>
</dbReference>